<keyword evidence="7" id="KW-1185">Reference proteome</keyword>
<dbReference type="GeneTree" id="ENSGT00940000168229"/>
<evidence type="ECO:0000256" key="1">
    <source>
        <dbReference type="ARBA" id="ARBA00022441"/>
    </source>
</evidence>
<keyword evidence="2" id="KW-0677">Repeat</keyword>
<dbReference type="Proteomes" id="UP000694397">
    <property type="component" value="Chromosome 6"/>
</dbReference>
<dbReference type="SUPFAM" id="SSF117281">
    <property type="entry name" value="Kelch motif"/>
    <property type="match status" value="1"/>
</dbReference>
<evidence type="ECO:0000313" key="7">
    <source>
        <dbReference type="Proteomes" id="UP000694397"/>
    </source>
</evidence>
<accession>A0A8C9RTB6</accession>
<dbReference type="InterPro" id="IPR052124">
    <property type="entry name" value="Rab9_kelch_effector"/>
</dbReference>
<dbReference type="PANTHER" id="PTHR46647">
    <property type="entry name" value="RAB9 EFFECTOR PROTEIN WITH KELCH MOTIFS"/>
    <property type="match status" value="1"/>
</dbReference>
<dbReference type="OrthoDB" id="10251809at2759"/>
<dbReference type="PANTHER" id="PTHR46647:SF1">
    <property type="entry name" value="RAB9 EFFECTOR PROTEIN WITH KELCH MOTIFS"/>
    <property type="match status" value="1"/>
</dbReference>
<evidence type="ECO:0000256" key="5">
    <source>
        <dbReference type="SAM" id="Coils"/>
    </source>
</evidence>
<evidence type="ECO:0000256" key="4">
    <source>
        <dbReference type="ARBA" id="ARBA00039295"/>
    </source>
</evidence>
<sequence>MLGGFLSDDLLMFNTVSLTWTPVKTSGLLPSPRFQHKFAAVGEQIYLFGGCSHNSSYCKDVHMLNTDTLTWQKCEVKGECPLTCTGFSLTAHHDKDIYFFGGKCTNKTGAVSSTSEVHKLSIAKMKWKVPLYVGIPPERRHDHTAFIIHSHMYVFGGRNEEQEFNDLKVMKLINPSERQPVMKEILSEFGIQGVSNGFSPTKIPNVKYELSSSPSPARFETPSAKITDESNFTAVRNEAMDMIHRAFAILDAQFQKLDREKSELARAVVALQYEKEAFSGHHQKQKQELQEMIERHKAQNESWLRAWAEENDKERKALCKLREEIMREQNRLKEEHYTIQKRSERLHSIMQQFKGM</sequence>
<reference evidence="6" key="3">
    <citation type="submission" date="2025-09" db="UniProtKB">
        <authorList>
            <consortium name="Ensembl"/>
        </authorList>
    </citation>
    <scope>IDENTIFICATION</scope>
</reference>
<proteinExistence type="predicted"/>
<dbReference type="Ensembl" id="ENSSFOT00015022415.2">
    <property type="protein sequence ID" value="ENSSFOP00015022169.2"/>
    <property type="gene ID" value="ENSSFOG00015014244.2"/>
</dbReference>
<evidence type="ECO:0000256" key="2">
    <source>
        <dbReference type="ARBA" id="ARBA00022737"/>
    </source>
</evidence>
<gene>
    <name evidence="6" type="primary">zmp:0000001301</name>
</gene>
<feature type="coiled-coil region" evidence="5">
    <location>
        <begin position="279"/>
        <end position="335"/>
    </location>
</feature>
<comment type="function">
    <text evidence="3">Rab9 effector required for endosome to trans-Golgi network (TGN) transport.</text>
</comment>
<organism evidence="6 7">
    <name type="scientific">Scleropages formosus</name>
    <name type="common">Asian bonytongue</name>
    <name type="synonym">Osteoglossum formosum</name>
    <dbReference type="NCBI Taxonomy" id="113540"/>
    <lineage>
        <taxon>Eukaryota</taxon>
        <taxon>Metazoa</taxon>
        <taxon>Chordata</taxon>
        <taxon>Craniata</taxon>
        <taxon>Vertebrata</taxon>
        <taxon>Euteleostomi</taxon>
        <taxon>Actinopterygii</taxon>
        <taxon>Neopterygii</taxon>
        <taxon>Teleostei</taxon>
        <taxon>Osteoglossocephala</taxon>
        <taxon>Osteoglossomorpha</taxon>
        <taxon>Osteoglossiformes</taxon>
        <taxon>Osteoglossidae</taxon>
        <taxon>Scleropages</taxon>
    </lineage>
</organism>
<dbReference type="Pfam" id="PF24681">
    <property type="entry name" value="Kelch_KLHDC2_KLHL20_DRC7"/>
    <property type="match status" value="1"/>
</dbReference>
<keyword evidence="5" id="KW-0175">Coiled coil</keyword>
<dbReference type="Gene3D" id="2.120.10.80">
    <property type="entry name" value="Kelch-type beta propeller"/>
    <property type="match status" value="1"/>
</dbReference>
<keyword evidence="1" id="KW-0880">Kelch repeat</keyword>
<reference evidence="6 7" key="1">
    <citation type="submission" date="2019-04" db="EMBL/GenBank/DDBJ databases">
        <authorList>
            <consortium name="Wellcome Sanger Institute Data Sharing"/>
        </authorList>
    </citation>
    <scope>NUCLEOTIDE SEQUENCE [LARGE SCALE GENOMIC DNA]</scope>
</reference>
<reference evidence="6" key="2">
    <citation type="submission" date="2025-08" db="UniProtKB">
        <authorList>
            <consortium name="Ensembl"/>
        </authorList>
    </citation>
    <scope>IDENTIFICATION</scope>
</reference>
<name>A0A8C9RTB6_SCLFO</name>
<evidence type="ECO:0000313" key="6">
    <source>
        <dbReference type="Ensembl" id="ENSSFOP00015022169.2"/>
    </source>
</evidence>
<evidence type="ECO:0000256" key="3">
    <source>
        <dbReference type="ARBA" id="ARBA00037224"/>
    </source>
</evidence>
<protein>
    <recommendedName>
        <fullName evidence="4">Rab9 effector protein with kelch motifs</fullName>
    </recommendedName>
</protein>
<dbReference type="InterPro" id="IPR015915">
    <property type="entry name" value="Kelch-typ_b-propeller"/>
</dbReference>
<dbReference type="AlphaFoldDB" id="A0A8C9RTB6"/>